<name>A0ABD5LIF9_AGRRD</name>
<proteinExistence type="predicted"/>
<feature type="transmembrane region" description="Helical" evidence="1">
    <location>
        <begin position="76"/>
        <end position="96"/>
    </location>
</feature>
<comment type="caution">
    <text evidence="2">The sequence shown here is derived from an EMBL/GenBank/DDBJ whole genome shotgun (WGS) entry which is preliminary data.</text>
</comment>
<evidence type="ECO:0000256" key="1">
    <source>
        <dbReference type="SAM" id="Phobius"/>
    </source>
</evidence>
<keyword evidence="1" id="KW-0812">Transmembrane</keyword>
<dbReference type="EMBL" id="JBETME010000004">
    <property type="protein sequence ID" value="MES4990993.1"/>
    <property type="molecule type" value="Genomic_DNA"/>
</dbReference>
<organism evidence="2 3">
    <name type="scientific">Agrobacterium radiobacter</name>
    <dbReference type="NCBI Taxonomy" id="362"/>
    <lineage>
        <taxon>Bacteria</taxon>
        <taxon>Pseudomonadati</taxon>
        <taxon>Pseudomonadota</taxon>
        <taxon>Alphaproteobacteria</taxon>
        <taxon>Hyphomicrobiales</taxon>
        <taxon>Rhizobiaceae</taxon>
        <taxon>Rhizobium/Agrobacterium group</taxon>
        <taxon>Agrobacterium</taxon>
        <taxon>Agrobacterium tumefaciens complex</taxon>
    </lineage>
</organism>
<dbReference type="AlphaFoldDB" id="A0ABD5LIF9"/>
<keyword evidence="1" id="KW-0472">Membrane</keyword>
<reference evidence="2 3" key="1">
    <citation type="submission" date="2024-06" db="EMBL/GenBank/DDBJ databases">
        <title>Genome sequencing of Agrobacterium spp. from tobacco in Serbia.</title>
        <authorList>
            <person name="Ilicic R.J."/>
            <person name="Studholme D.J."/>
            <person name="Jelusic A."/>
            <person name="Barac G."/>
            <person name="Bagi F."/>
            <person name="Popovic Milovanovic T."/>
        </authorList>
    </citation>
    <scope>NUCLEOTIDE SEQUENCE [LARGE SCALE GENOMIC DNA]</scope>
    <source>
        <strain evidence="2 3">DA1</strain>
    </source>
</reference>
<feature type="transmembrane region" description="Helical" evidence="1">
    <location>
        <begin position="21"/>
        <end position="44"/>
    </location>
</feature>
<sequence>MNDRRIRLPYWIEPIIDITRIVLLVALPAVVGCGIILFQIYAYLRFSTWVSISIIDAAAYFSDDAWLSSPSDWNGLHSLLNMVPASLVLLLIAYSAQADDD</sequence>
<evidence type="ECO:0000313" key="2">
    <source>
        <dbReference type="EMBL" id="MES4990993.1"/>
    </source>
</evidence>
<keyword evidence="1" id="KW-1133">Transmembrane helix</keyword>
<evidence type="ECO:0000313" key="3">
    <source>
        <dbReference type="Proteomes" id="UP001438189"/>
    </source>
</evidence>
<dbReference type="PROSITE" id="PS51257">
    <property type="entry name" value="PROKAR_LIPOPROTEIN"/>
    <property type="match status" value="1"/>
</dbReference>
<accession>A0ABD5LIF9</accession>
<dbReference type="Proteomes" id="UP001438189">
    <property type="component" value="Unassembled WGS sequence"/>
</dbReference>
<gene>
    <name evidence="2" type="ORF">ABVB70_11675</name>
</gene>
<protein>
    <submittedName>
        <fullName evidence="2">Uncharacterized protein</fullName>
    </submittedName>
</protein>
<dbReference type="RefSeq" id="WP_353574251.1">
    <property type="nucleotide sequence ID" value="NZ_JBEGHW010000001.1"/>
</dbReference>